<dbReference type="EMBL" id="UOGA01000200">
    <property type="protein sequence ID" value="VAX21442.1"/>
    <property type="molecule type" value="Genomic_DNA"/>
</dbReference>
<dbReference type="FunFam" id="1.10.287.80:FF:000001">
    <property type="entry name" value="ATP synthase gamma chain"/>
    <property type="match status" value="1"/>
</dbReference>
<evidence type="ECO:0000256" key="7">
    <source>
        <dbReference type="ARBA" id="ARBA00022781"/>
    </source>
</evidence>
<dbReference type="CDD" id="cd12151">
    <property type="entry name" value="F1-ATPase_gamma"/>
    <property type="match status" value="1"/>
</dbReference>
<name>A0A3B1C044_9ZZZZ</name>
<evidence type="ECO:0000313" key="13">
    <source>
        <dbReference type="EMBL" id="VAX21442.1"/>
    </source>
</evidence>
<keyword evidence="10" id="KW-0139">CF(1)</keyword>
<reference evidence="13" key="1">
    <citation type="submission" date="2018-06" db="EMBL/GenBank/DDBJ databases">
        <authorList>
            <person name="Zhirakovskaya E."/>
        </authorList>
    </citation>
    <scope>NUCLEOTIDE SEQUENCE</scope>
</reference>
<dbReference type="Gene3D" id="3.40.1380.10">
    <property type="match status" value="1"/>
</dbReference>
<dbReference type="GO" id="GO:0016787">
    <property type="term" value="F:hydrolase activity"/>
    <property type="evidence" value="ECO:0007669"/>
    <property type="project" value="UniProtKB-KW"/>
</dbReference>
<dbReference type="EC" id="3.6.3.14" evidence="13"/>
<dbReference type="SUPFAM" id="SSF52943">
    <property type="entry name" value="ATP synthase (F1-ATPase), gamma subunit"/>
    <property type="match status" value="1"/>
</dbReference>
<comment type="similarity">
    <text evidence="3">Belongs to the ATPase gamma chain family.</text>
</comment>
<evidence type="ECO:0000256" key="12">
    <source>
        <dbReference type="ARBA" id="ARBA00060385"/>
    </source>
</evidence>
<evidence type="ECO:0000256" key="4">
    <source>
        <dbReference type="ARBA" id="ARBA00022448"/>
    </source>
</evidence>
<dbReference type="InterPro" id="IPR000131">
    <property type="entry name" value="ATP_synth_F1_gsu"/>
</dbReference>
<keyword evidence="6" id="KW-0997">Cell inner membrane</keyword>
<dbReference type="FunFam" id="1.10.287.80:FF:000003">
    <property type="entry name" value="ATP synthase gamma chain, chloroplastic"/>
    <property type="match status" value="1"/>
</dbReference>
<dbReference type="Gene3D" id="1.10.287.80">
    <property type="entry name" value="ATP synthase, gamma subunit, helix hairpin domain"/>
    <property type="match status" value="1"/>
</dbReference>
<dbReference type="AlphaFoldDB" id="A0A3B1C044"/>
<organism evidence="13">
    <name type="scientific">hydrothermal vent metagenome</name>
    <dbReference type="NCBI Taxonomy" id="652676"/>
    <lineage>
        <taxon>unclassified sequences</taxon>
        <taxon>metagenomes</taxon>
        <taxon>ecological metagenomes</taxon>
    </lineage>
</organism>
<accession>A0A3B1C044</accession>
<dbReference type="InterPro" id="IPR035968">
    <property type="entry name" value="ATP_synth_F1_ATPase_gsu"/>
</dbReference>
<comment type="subcellular location">
    <subcellularLocation>
        <location evidence="2">Membrane</location>
        <topology evidence="2">Peripheral membrane protein</topology>
    </subcellularLocation>
    <subcellularLocation>
        <location evidence="12">Thylakoid</location>
    </subcellularLocation>
</comment>
<keyword evidence="7" id="KW-0375">Hydrogen ion transport</keyword>
<dbReference type="Pfam" id="PF00231">
    <property type="entry name" value="ATP-synt"/>
    <property type="match status" value="1"/>
</dbReference>
<evidence type="ECO:0000256" key="9">
    <source>
        <dbReference type="ARBA" id="ARBA00023136"/>
    </source>
</evidence>
<keyword evidence="13" id="KW-0378">Hydrolase</keyword>
<sequence>MPNLKDIKRRITSVTNTQQITRAMKLVAAAKLRRAQDAVTAARPYAEKVMEVMESLSMRVDPQAHPMLTRREVKNILILVMSGDKGLCGPFNSNVFKAAVEILDENEDKGISIIVVGKKGVDFFRRRPYAVVDQFLEYGKNLDISLAQKIAEVVATMFMEEKVDQVYMVYNKFKNVVVQEPQTVSLLPTALPSVEEEKRPVDYEYEPSAEVALDGMLKRYMENQIFQALLESAASENGSRMTAMDAATKNAKEMIEGLTLVYNRARQAAITTELIEVVTGADALEG</sequence>
<evidence type="ECO:0000256" key="6">
    <source>
        <dbReference type="ARBA" id="ARBA00022519"/>
    </source>
</evidence>
<dbReference type="PROSITE" id="PS00153">
    <property type="entry name" value="ATPASE_GAMMA"/>
    <property type="match status" value="1"/>
</dbReference>
<keyword evidence="5" id="KW-1003">Cell membrane</keyword>
<dbReference type="GO" id="GO:0009579">
    <property type="term" value="C:thylakoid"/>
    <property type="evidence" value="ECO:0007669"/>
    <property type="project" value="UniProtKB-SubCell"/>
</dbReference>
<dbReference type="NCBIfam" id="TIGR01146">
    <property type="entry name" value="ATPsyn_F1gamma"/>
    <property type="match status" value="1"/>
</dbReference>
<dbReference type="PRINTS" id="PR00126">
    <property type="entry name" value="ATPASEGAMMA"/>
</dbReference>
<protein>
    <submittedName>
        <fullName evidence="13">ATP synthase gamma chain</fullName>
        <ecNumber evidence="13">3.6.3.14</ecNumber>
    </submittedName>
</protein>
<keyword evidence="8" id="KW-0406">Ion transport</keyword>
<dbReference type="HAMAP" id="MF_00815">
    <property type="entry name" value="ATP_synth_gamma_bact"/>
    <property type="match status" value="1"/>
</dbReference>
<evidence type="ECO:0000256" key="10">
    <source>
        <dbReference type="ARBA" id="ARBA00023196"/>
    </source>
</evidence>
<evidence type="ECO:0000256" key="5">
    <source>
        <dbReference type="ARBA" id="ARBA00022475"/>
    </source>
</evidence>
<keyword evidence="11" id="KW-0066">ATP synthesis</keyword>
<evidence type="ECO:0000256" key="8">
    <source>
        <dbReference type="ARBA" id="ARBA00023065"/>
    </source>
</evidence>
<dbReference type="PANTHER" id="PTHR11693:SF22">
    <property type="entry name" value="ATP SYNTHASE SUBUNIT GAMMA, MITOCHONDRIAL"/>
    <property type="match status" value="1"/>
</dbReference>
<evidence type="ECO:0000256" key="2">
    <source>
        <dbReference type="ARBA" id="ARBA00004170"/>
    </source>
</evidence>
<proteinExistence type="inferred from homology"/>
<comment type="function">
    <text evidence="1">Produces ATP from ADP in the presence of a proton gradient across the membrane. The gamma chain is believed to be important in regulating ATPase activity and the flow of protons through the CF(0) complex.</text>
</comment>
<dbReference type="InterPro" id="IPR023632">
    <property type="entry name" value="ATP_synth_F1_gsu_CS"/>
</dbReference>
<dbReference type="PANTHER" id="PTHR11693">
    <property type="entry name" value="ATP SYNTHASE GAMMA CHAIN"/>
    <property type="match status" value="1"/>
</dbReference>
<evidence type="ECO:0000256" key="1">
    <source>
        <dbReference type="ARBA" id="ARBA00003456"/>
    </source>
</evidence>
<dbReference type="GO" id="GO:0046933">
    <property type="term" value="F:proton-transporting ATP synthase activity, rotational mechanism"/>
    <property type="evidence" value="ECO:0007669"/>
    <property type="project" value="InterPro"/>
</dbReference>
<dbReference type="GO" id="GO:0045259">
    <property type="term" value="C:proton-transporting ATP synthase complex"/>
    <property type="evidence" value="ECO:0007669"/>
    <property type="project" value="UniProtKB-KW"/>
</dbReference>
<gene>
    <name evidence="13" type="ORF">MNBD_NITROSPINAE04-1880</name>
</gene>
<keyword evidence="9" id="KW-0472">Membrane</keyword>
<keyword evidence="4" id="KW-0813">Transport</keyword>
<dbReference type="GO" id="GO:0005739">
    <property type="term" value="C:mitochondrion"/>
    <property type="evidence" value="ECO:0007669"/>
    <property type="project" value="UniProtKB-ARBA"/>
</dbReference>
<evidence type="ECO:0000256" key="3">
    <source>
        <dbReference type="ARBA" id="ARBA00007681"/>
    </source>
</evidence>
<evidence type="ECO:0000256" key="11">
    <source>
        <dbReference type="ARBA" id="ARBA00023310"/>
    </source>
</evidence>